<dbReference type="EMBL" id="ACQT01000546">
    <property type="protein sequence ID" value="EER57664.1"/>
    <property type="molecule type" value="Genomic_DNA"/>
</dbReference>
<dbReference type="Pfam" id="PF00106">
    <property type="entry name" value="adh_short"/>
    <property type="match status" value="1"/>
</dbReference>
<dbReference type="Gene3D" id="3.40.50.720">
    <property type="entry name" value="NAD(P)-binding Rossmann-like Domain"/>
    <property type="match status" value="1"/>
</dbReference>
<evidence type="ECO:0000313" key="2">
    <source>
        <dbReference type="EMBL" id="EER57664.1"/>
    </source>
</evidence>
<proteinExistence type="inferred from homology"/>
<dbReference type="InterPro" id="IPR002347">
    <property type="entry name" value="SDR_fam"/>
</dbReference>
<gene>
    <name evidence="2" type="ORF">AcdelDRAFT_4763</name>
</gene>
<dbReference type="SUPFAM" id="SSF51735">
    <property type="entry name" value="NAD(P)-binding Rossmann-fold domains"/>
    <property type="match status" value="1"/>
</dbReference>
<dbReference type="RefSeq" id="WP_005801572.1">
    <property type="nucleotide sequence ID" value="NZ_ACQT01000546.1"/>
</dbReference>
<evidence type="ECO:0000256" key="1">
    <source>
        <dbReference type="ARBA" id="ARBA00006484"/>
    </source>
</evidence>
<dbReference type="Proteomes" id="UP000003856">
    <property type="component" value="Unassembled WGS sequence"/>
</dbReference>
<dbReference type="PANTHER" id="PTHR43943">
    <property type="entry name" value="DEHYDROGENASE/REDUCTASE (SDR FAMILY) MEMBER 4"/>
    <property type="match status" value="1"/>
</dbReference>
<name>C5TCY2_ACIDE</name>
<sequence length="67" mass="6785">MPESSYFTGRHVFVAGGSSGINLGIAQAFARAGAHVVVMSRSPDKVQQAAEGLRALGAQALGISADV</sequence>
<comment type="caution">
    <text evidence="2">The sequence shown here is derived from an EMBL/GenBank/DDBJ whole genome shotgun (WGS) entry which is preliminary data.</text>
</comment>
<dbReference type="OrthoDB" id="154414at2"/>
<feature type="non-terminal residue" evidence="2">
    <location>
        <position position="67"/>
    </location>
</feature>
<dbReference type="InterPro" id="IPR036291">
    <property type="entry name" value="NAD(P)-bd_dom_sf"/>
</dbReference>
<evidence type="ECO:0000313" key="3">
    <source>
        <dbReference type="Proteomes" id="UP000003856"/>
    </source>
</evidence>
<organism evidence="2 3">
    <name type="scientific">Acidovorax delafieldii 2AN</name>
    <dbReference type="NCBI Taxonomy" id="573060"/>
    <lineage>
        <taxon>Bacteria</taxon>
        <taxon>Pseudomonadati</taxon>
        <taxon>Pseudomonadota</taxon>
        <taxon>Betaproteobacteria</taxon>
        <taxon>Burkholderiales</taxon>
        <taxon>Comamonadaceae</taxon>
        <taxon>Acidovorax</taxon>
    </lineage>
</organism>
<keyword evidence="3" id="KW-1185">Reference proteome</keyword>
<comment type="similarity">
    <text evidence="1">Belongs to the short-chain dehydrogenases/reductases (SDR) family.</text>
</comment>
<dbReference type="AlphaFoldDB" id="C5TCY2"/>
<reference evidence="2 3" key="1">
    <citation type="submission" date="2009-05" db="EMBL/GenBank/DDBJ databases">
        <title>The draft genome of Acidovorax delafieldii 2AN.</title>
        <authorList>
            <consortium name="US DOE Joint Genome Institute (JGI-PGF)"/>
            <person name="Lucas S."/>
            <person name="Copeland A."/>
            <person name="Lapidus A."/>
            <person name="Glavina del Rio T."/>
            <person name="Tice H."/>
            <person name="Bruce D."/>
            <person name="Goodwin L."/>
            <person name="Pitluck S."/>
            <person name="Larimer F."/>
            <person name="Land M.L."/>
            <person name="Hauser L."/>
            <person name="Shelobolina E.S."/>
            <person name="Picardal F."/>
            <person name="Roden E."/>
            <person name="Emerson D."/>
        </authorList>
    </citation>
    <scope>NUCLEOTIDE SEQUENCE [LARGE SCALE GENOMIC DNA]</scope>
    <source>
        <strain evidence="2 3">2AN</strain>
    </source>
</reference>
<dbReference type="PANTHER" id="PTHR43943:SF2">
    <property type="entry name" value="DEHYDROGENASE_REDUCTASE 4"/>
    <property type="match status" value="1"/>
</dbReference>
<protein>
    <submittedName>
        <fullName evidence="2">Short-chain dehydrogenase/reductase SDR</fullName>
    </submittedName>
</protein>
<accession>C5TCY2</accession>